<accession>A0A5C4VT05</accession>
<dbReference type="EMBL" id="VDMP01000025">
    <property type="protein sequence ID" value="TNM38615.1"/>
    <property type="molecule type" value="Genomic_DNA"/>
</dbReference>
<gene>
    <name evidence="6" type="ORF">FHP29_15415</name>
</gene>
<dbReference type="CDD" id="cd00508">
    <property type="entry name" value="MopB_CT_Fdh-Nap-like"/>
    <property type="match status" value="1"/>
</dbReference>
<dbReference type="Gene3D" id="3.40.228.10">
    <property type="entry name" value="Dimethylsulfoxide Reductase, domain 2"/>
    <property type="match status" value="1"/>
</dbReference>
<dbReference type="InterPro" id="IPR006963">
    <property type="entry name" value="Mopterin_OxRdtase_4Fe-4S_dom"/>
</dbReference>
<evidence type="ECO:0000256" key="1">
    <source>
        <dbReference type="ARBA" id="ARBA00022485"/>
    </source>
</evidence>
<keyword evidence="1" id="KW-0004">4Fe-4S</keyword>
<name>A0A5C4VT05_9ACTN</name>
<dbReference type="Pfam" id="PF04879">
    <property type="entry name" value="Molybdop_Fe4S4"/>
    <property type="match status" value="1"/>
</dbReference>
<dbReference type="AlphaFoldDB" id="A0A5C4VT05"/>
<organism evidence="6 7">
    <name type="scientific">Nocardioides albidus</name>
    <dbReference type="NCBI Taxonomy" id="1517589"/>
    <lineage>
        <taxon>Bacteria</taxon>
        <taxon>Bacillati</taxon>
        <taxon>Actinomycetota</taxon>
        <taxon>Actinomycetes</taxon>
        <taxon>Propionibacteriales</taxon>
        <taxon>Nocardioidaceae</taxon>
        <taxon>Nocardioides</taxon>
    </lineage>
</organism>
<evidence type="ECO:0000256" key="2">
    <source>
        <dbReference type="ARBA" id="ARBA00022723"/>
    </source>
</evidence>
<dbReference type="GO" id="GO:0051539">
    <property type="term" value="F:4 iron, 4 sulfur cluster binding"/>
    <property type="evidence" value="ECO:0007669"/>
    <property type="project" value="UniProtKB-KW"/>
</dbReference>
<evidence type="ECO:0000313" key="7">
    <source>
        <dbReference type="Proteomes" id="UP000313231"/>
    </source>
</evidence>
<dbReference type="GO" id="GO:0046872">
    <property type="term" value="F:metal ion binding"/>
    <property type="evidence" value="ECO:0007669"/>
    <property type="project" value="UniProtKB-KW"/>
</dbReference>
<evidence type="ECO:0000259" key="5">
    <source>
        <dbReference type="PROSITE" id="PS51669"/>
    </source>
</evidence>
<feature type="domain" description="4Fe-4S Mo/W bis-MGD-type" evidence="5">
    <location>
        <begin position="1"/>
        <end position="63"/>
    </location>
</feature>
<dbReference type="InterPro" id="IPR050123">
    <property type="entry name" value="Prok_molybdopt-oxidoreductase"/>
</dbReference>
<evidence type="ECO:0000256" key="3">
    <source>
        <dbReference type="ARBA" id="ARBA00023004"/>
    </source>
</evidence>
<dbReference type="Pfam" id="PF01568">
    <property type="entry name" value="Molydop_binding"/>
    <property type="match status" value="1"/>
</dbReference>
<dbReference type="GO" id="GO:0022904">
    <property type="term" value="P:respiratory electron transport chain"/>
    <property type="evidence" value="ECO:0007669"/>
    <property type="project" value="TreeGrafter"/>
</dbReference>
<proteinExistence type="predicted"/>
<dbReference type="PANTHER" id="PTHR43105:SF10">
    <property type="entry name" value="NADH-QUINONE OXIDOREDUCTASE SUBUNIT G"/>
    <property type="match status" value="1"/>
</dbReference>
<dbReference type="GO" id="GO:0043546">
    <property type="term" value="F:molybdopterin cofactor binding"/>
    <property type="evidence" value="ECO:0007669"/>
    <property type="project" value="InterPro"/>
</dbReference>
<dbReference type="Pfam" id="PF00384">
    <property type="entry name" value="Molybdopterin"/>
    <property type="match status" value="1"/>
</dbReference>
<dbReference type="Proteomes" id="UP000313231">
    <property type="component" value="Unassembled WGS sequence"/>
</dbReference>
<keyword evidence="7" id="KW-1185">Reference proteome</keyword>
<dbReference type="SUPFAM" id="SSF53706">
    <property type="entry name" value="Formate dehydrogenase/DMSO reductase, domains 1-3"/>
    <property type="match status" value="1"/>
</dbReference>
<dbReference type="Gene3D" id="3.40.50.740">
    <property type="match status" value="1"/>
</dbReference>
<dbReference type="GO" id="GO:0016020">
    <property type="term" value="C:membrane"/>
    <property type="evidence" value="ECO:0007669"/>
    <property type="project" value="TreeGrafter"/>
</dbReference>
<dbReference type="OrthoDB" id="7376058at2"/>
<keyword evidence="2" id="KW-0479">Metal-binding</keyword>
<dbReference type="PROSITE" id="PS51669">
    <property type="entry name" value="4FE4S_MOW_BIS_MGD"/>
    <property type="match status" value="1"/>
</dbReference>
<evidence type="ECO:0000313" key="6">
    <source>
        <dbReference type="EMBL" id="TNM38615.1"/>
    </source>
</evidence>
<dbReference type="SUPFAM" id="SSF50692">
    <property type="entry name" value="ADC-like"/>
    <property type="match status" value="1"/>
</dbReference>
<keyword evidence="4" id="KW-0411">Iron-sulfur</keyword>
<protein>
    <submittedName>
        <fullName evidence="6">Nitrite reductase</fullName>
    </submittedName>
</protein>
<dbReference type="SMART" id="SM00926">
    <property type="entry name" value="Molybdop_Fe4S4"/>
    <property type="match status" value="1"/>
</dbReference>
<dbReference type="Gene3D" id="2.20.25.90">
    <property type="entry name" value="ADC-like domains"/>
    <property type="match status" value="1"/>
</dbReference>
<reference evidence="6 7" key="1">
    <citation type="journal article" date="2016" name="Int. J. Syst. Evol. Microbiol.">
        <title>Nocardioides albidus sp. nov., an actinobacterium isolated from garden soil.</title>
        <authorList>
            <person name="Singh H."/>
            <person name="Du J."/>
            <person name="Trinh H."/>
            <person name="Won K."/>
            <person name="Yang J.E."/>
            <person name="Yin C."/>
            <person name="Kook M."/>
            <person name="Yi T.H."/>
        </authorList>
    </citation>
    <scope>NUCLEOTIDE SEQUENCE [LARGE SCALE GENOMIC DNA]</scope>
    <source>
        <strain evidence="6 7">CCTCC AB 2015297</strain>
    </source>
</reference>
<dbReference type="PIRSF" id="PIRSF000144">
    <property type="entry name" value="CbbBc"/>
    <property type="match status" value="1"/>
</dbReference>
<dbReference type="RefSeq" id="WP_139623727.1">
    <property type="nucleotide sequence ID" value="NZ_VDMP01000025.1"/>
</dbReference>
<dbReference type="PANTHER" id="PTHR43105">
    <property type="entry name" value="RESPIRATORY NITRATE REDUCTASE"/>
    <property type="match status" value="1"/>
</dbReference>
<dbReference type="Gene3D" id="2.40.40.20">
    <property type="match status" value="1"/>
</dbReference>
<dbReference type="GO" id="GO:0003954">
    <property type="term" value="F:NADH dehydrogenase activity"/>
    <property type="evidence" value="ECO:0007669"/>
    <property type="project" value="TreeGrafter"/>
</dbReference>
<comment type="caution">
    <text evidence="6">The sequence shown here is derived from an EMBL/GenBank/DDBJ whole genome shotgun (WGS) entry which is preliminary data.</text>
</comment>
<evidence type="ECO:0000256" key="4">
    <source>
        <dbReference type="ARBA" id="ARBA00023014"/>
    </source>
</evidence>
<dbReference type="InterPro" id="IPR006657">
    <property type="entry name" value="MoPterin_dinucl-bd_dom"/>
</dbReference>
<dbReference type="InterPro" id="IPR009010">
    <property type="entry name" value="Asp_de-COase-like_dom_sf"/>
</dbReference>
<keyword evidence="3" id="KW-0408">Iron</keyword>
<sequence>MDATRTHCPYCSLQCGMAISRVATGSAARRVAIEIGPWAEFPVNEGALCRKGWTAGGLRGSRERLTSPMVRDRATGELRTASWDEALDLVARRIAVLQAAHGNDAVAVFGGGGLTNEKAYQLGRFARVALGTSQIDYNGRWCMSSAASAGNQAFGVDRGLPFPLADVEQADVVVLVGSNLAETMPPAARHLDRLRERGGKVVVIDPRLTPTGERADLLLQPVPGTDLALALGVLHLLDAQGAVDEEYVARRTTGFDDVRRAAAAWWPERVERTTGIATDELHALVALLASADKVMVLTARGAEQHAQGTATVLGWIDVALALGMPGKEYAGYGCLTGQGNGQGGREHGQKADQLPGYRMIDDPAARAHVAQVWGVAPESLPGKGRSAYELLDALGQDGGPKALLVHASNIVVSAPNATHVTRRLEALDLLVVCDIVMSETAALADVVLPVTQWAEETGTMTNLEGRVILRQRAVTPPEGVRSDLDVIAGLAERLGSPIPFSTDPEEIFAELGRASAGGKADYSGISYERIVEEQGVFWPCPAAPAGESPHPGTPRMFADSFATPDGRARFVVPEYVGPAEEPDPSYPLHLTTGRVLSQYQSGAQTRRIRDLPDEGAFVEMHPMLAERIGAHDGRPVVVRTRRGELKAPARIVTTIRPDTVFVPFHWVGANRLTNDALDPSSRMPEFKVCAAAVLV</sequence>
<dbReference type="InterPro" id="IPR006656">
    <property type="entry name" value="Mopterin_OxRdtase"/>
</dbReference>